<feature type="transmembrane region" description="Helical" evidence="1">
    <location>
        <begin position="44"/>
        <end position="70"/>
    </location>
</feature>
<dbReference type="AlphaFoldDB" id="A0A0N4Z7L3"/>
<keyword evidence="1" id="KW-1133">Transmembrane helix</keyword>
<evidence type="ECO:0000313" key="2">
    <source>
        <dbReference type="Proteomes" id="UP000038045"/>
    </source>
</evidence>
<feature type="transmembrane region" description="Helical" evidence="1">
    <location>
        <begin position="178"/>
        <end position="195"/>
    </location>
</feature>
<keyword evidence="1" id="KW-0472">Membrane</keyword>
<feature type="transmembrane region" description="Helical" evidence="1">
    <location>
        <begin position="123"/>
        <end position="146"/>
    </location>
</feature>
<keyword evidence="1" id="KW-0812">Transmembrane</keyword>
<keyword evidence="2" id="KW-1185">Reference proteome</keyword>
<organism evidence="2 3">
    <name type="scientific">Parastrongyloides trichosuri</name>
    <name type="common">Possum-specific nematode worm</name>
    <dbReference type="NCBI Taxonomy" id="131310"/>
    <lineage>
        <taxon>Eukaryota</taxon>
        <taxon>Metazoa</taxon>
        <taxon>Ecdysozoa</taxon>
        <taxon>Nematoda</taxon>
        <taxon>Chromadorea</taxon>
        <taxon>Rhabditida</taxon>
        <taxon>Tylenchina</taxon>
        <taxon>Panagrolaimomorpha</taxon>
        <taxon>Strongyloidoidea</taxon>
        <taxon>Strongyloididae</taxon>
        <taxon>Parastrongyloides</taxon>
    </lineage>
</organism>
<sequence length="303" mass="35827">MPDQAPIVRACGWMTIFFCSIFICAELTNLIVLCSKKQLLKKNVVYLIITVLGFLDCIQQTIHLFSGIFCVTQWKPPLRIDMFLGSLLDFLYNLSILTNLVLSINRFYIFYEFNNWLKYTTKFIFSFFVSTFVLAIITFFILHQFYYLRVVYSIELAYWDFVSTIENNYAHHYLENRIMTAINFASLFIFSLAMIKLFITKCISTATKKSLQKYEYYIFMQAGLNFFGIFATQVLWEFGVALWPNYDYLYTVLNFIWVLTSGRDGCMNIFCLGEVRDTLLDSLKKKKHLDRRHTVIHMNRLNQ</sequence>
<evidence type="ECO:0000256" key="1">
    <source>
        <dbReference type="SAM" id="Phobius"/>
    </source>
</evidence>
<dbReference type="Proteomes" id="UP000038045">
    <property type="component" value="Unplaced"/>
</dbReference>
<accession>A0A0N4Z7L3</accession>
<evidence type="ECO:0000313" key="3">
    <source>
        <dbReference type="WBParaSite" id="PTRK_0000316500.1"/>
    </source>
</evidence>
<reference evidence="3" key="1">
    <citation type="submission" date="2017-02" db="UniProtKB">
        <authorList>
            <consortium name="WormBaseParasite"/>
        </authorList>
    </citation>
    <scope>IDENTIFICATION</scope>
</reference>
<proteinExistence type="predicted"/>
<feature type="transmembrane region" description="Helical" evidence="1">
    <location>
        <begin position="12"/>
        <end position="32"/>
    </location>
</feature>
<protein>
    <submittedName>
        <fullName evidence="3">7TM_GPCR_Srx domain-containing protein</fullName>
    </submittedName>
</protein>
<dbReference type="SUPFAM" id="SSF81321">
    <property type="entry name" value="Family A G protein-coupled receptor-like"/>
    <property type="match status" value="1"/>
</dbReference>
<feature type="transmembrane region" description="Helical" evidence="1">
    <location>
        <begin position="90"/>
        <end position="111"/>
    </location>
</feature>
<feature type="transmembrane region" description="Helical" evidence="1">
    <location>
        <begin position="216"/>
        <end position="236"/>
    </location>
</feature>
<dbReference type="WBParaSite" id="PTRK_0000316500.1">
    <property type="protein sequence ID" value="PTRK_0000316500.1"/>
    <property type="gene ID" value="PTRK_0000316500"/>
</dbReference>
<name>A0A0N4Z7L3_PARTI</name>